<geneLocation type="plasmid" evidence="1 2">
    <name>pDSM110277_d</name>
</geneLocation>
<evidence type="ECO:0000313" key="2">
    <source>
        <dbReference type="Proteomes" id="UP000830781"/>
    </source>
</evidence>
<dbReference type="Proteomes" id="UP000830781">
    <property type="component" value="Plasmid pDSM110277_d"/>
</dbReference>
<organism evidence="1 2">
    <name type="scientific">Sulfitobacter pontiacus</name>
    <dbReference type="NCBI Taxonomy" id="60137"/>
    <lineage>
        <taxon>Bacteria</taxon>
        <taxon>Pseudomonadati</taxon>
        <taxon>Pseudomonadota</taxon>
        <taxon>Alphaproteobacteria</taxon>
        <taxon>Rhodobacterales</taxon>
        <taxon>Roseobacteraceae</taxon>
        <taxon>Sulfitobacter</taxon>
    </lineage>
</organism>
<dbReference type="AlphaFoldDB" id="A0AAX3AJJ9"/>
<evidence type="ECO:0008006" key="3">
    <source>
        <dbReference type="Google" id="ProtNLM"/>
    </source>
</evidence>
<name>A0AAX3AJJ9_9RHOB</name>
<evidence type="ECO:0000313" key="1">
    <source>
        <dbReference type="EMBL" id="UOA25268.1"/>
    </source>
</evidence>
<proteinExistence type="predicted"/>
<reference evidence="2" key="1">
    <citation type="journal article" date="2022" name="Microorganisms">
        <title>Beyond the ABCs#Discovery of Three New Plasmid Types in Rhodobacterales (RepQ, RepY, RepW).</title>
        <authorList>
            <person name="Freese H.M."/>
            <person name="Ringel V."/>
            <person name="Overmann J."/>
            <person name="Petersen J."/>
        </authorList>
    </citation>
    <scope>NUCLEOTIDE SEQUENCE [LARGE SCALE GENOMIC DNA]</scope>
    <source>
        <strain evidence="2">DSM 110277</strain>
        <plasmid evidence="2">pDSM110277_d</plasmid>
    </source>
</reference>
<sequence>MAPLSGKTPPALRAVLTEWPVVSAPIAETLTGASRGTVQRNLAWMEAQGLICEVTGTECFRMWRAMP</sequence>
<dbReference type="EMBL" id="CP084963">
    <property type="protein sequence ID" value="UOA25268.1"/>
    <property type="molecule type" value="Genomic_DNA"/>
</dbReference>
<keyword evidence="2" id="KW-1185">Reference proteome</keyword>
<gene>
    <name evidence="1" type="ORF">DSM110277_03722</name>
</gene>
<accession>A0AAX3AJJ9</accession>
<keyword evidence="1" id="KW-0614">Plasmid</keyword>
<protein>
    <recommendedName>
        <fullName evidence="3">HTH DNA binding domain-containing protein</fullName>
    </recommendedName>
</protein>